<protein>
    <submittedName>
        <fullName evidence="1">Nucleotide excision repair factor tfiih tfiik subunit cyclin h-like protein</fullName>
    </submittedName>
</protein>
<dbReference type="VEuPathDB" id="MicrosporidiaDB:NCER_100475"/>
<proteinExistence type="predicted"/>
<dbReference type="EMBL" id="JPQZ01000022">
    <property type="protein sequence ID" value="KKO75403.1"/>
    <property type="molecule type" value="Genomic_DNA"/>
</dbReference>
<evidence type="ECO:0000313" key="1">
    <source>
        <dbReference type="EMBL" id="KKO75403.1"/>
    </source>
</evidence>
<reference evidence="1 2" key="1">
    <citation type="journal article" date="2015" name="Environ. Microbiol.">
        <title>Genome analyses suggest the presence of polyploidy and recent human-driven expansions in eight global populations of the honeybee pathogen Nosema ceranae.</title>
        <authorList>
            <person name="Pelin A."/>
            <person name="Selman M."/>
            <person name="Aris-Brosou S."/>
            <person name="Farinelli L."/>
            <person name="Corradi N."/>
        </authorList>
    </citation>
    <scope>NUCLEOTIDE SEQUENCE [LARGE SCALE GENOMIC DNA]</scope>
    <source>
        <strain evidence="1 2">PA08 1199</strain>
    </source>
</reference>
<dbReference type="GeneID" id="36319552"/>
<organism evidence="1 2">
    <name type="scientific">Vairimorpha ceranae</name>
    <dbReference type="NCBI Taxonomy" id="40302"/>
    <lineage>
        <taxon>Eukaryota</taxon>
        <taxon>Fungi</taxon>
        <taxon>Fungi incertae sedis</taxon>
        <taxon>Microsporidia</taxon>
        <taxon>Nosematidae</taxon>
        <taxon>Vairimorpha</taxon>
    </lineage>
</organism>
<dbReference type="VEuPathDB" id="MicrosporidiaDB:AAJ76_2200024644"/>
<accession>A0A0F9WR73</accession>
<sequence length="171" mass="19665">MTKSFCRKELISLCTKYCLPVNVKSTSIKIYNKIFDKVKVDNLLYLILIVAAKCEEVHTINISSSLIKNESLVHEALNFEYDFPSSYLKMCSLLVKLQIEHKVNYNDRYEEGCKFMDLLLINDDGKLNDLEKACIALQLPDSLAEKFCDLNKIKDCKNTFFTSKNVTLNSL</sequence>
<dbReference type="RefSeq" id="XP_024331145.1">
    <property type="nucleotide sequence ID" value="XM_024474627.1"/>
</dbReference>
<evidence type="ECO:0000313" key="2">
    <source>
        <dbReference type="Proteomes" id="UP000034350"/>
    </source>
</evidence>
<dbReference type="Proteomes" id="UP000034350">
    <property type="component" value="Unassembled WGS sequence"/>
</dbReference>
<dbReference type="VEuPathDB" id="MicrosporidiaDB:G9O61_00g013990"/>
<dbReference type="OrthoDB" id="2196255at2759"/>
<dbReference type="AlphaFoldDB" id="A0A0F9WR73"/>
<name>A0A0F9WR73_9MICR</name>
<keyword evidence="2" id="KW-1185">Reference proteome</keyword>
<comment type="caution">
    <text evidence="1">The sequence shown here is derived from an EMBL/GenBank/DDBJ whole genome shotgun (WGS) entry which is preliminary data.</text>
</comment>
<gene>
    <name evidence="1" type="ORF">AAJ76_2200024644</name>
</gene>